<evidence type="ECO:0000313" key="2">
    <source>
        <dbReference type="Proteomes" id="UP000482960"/>
    </source>
</evidence>
<dbReference type="RefSeq" id="WP_218577591.1">
    <property type="nucleotide sequence ID" value="NZ_BLPG01000001.1"/>
</dbReference>
<evidence type="ECO:0000313" key="1">
    <source>
        <dbReference type="EMBL" id="GFJ94887.1"/>
    </source>
</evidence>
<gene>
    <name evidence="1" type="ORF">Prum_085290</name>
</gene>
<comment type="caution">
    <text evidence="1">The sequence shown here is derived from an EMBL/GenBank/DDBJ whole genome shotgun (WGS) entry which is preliminary data.</text>
</comment>
<proteinExistence type="predicted"/>
<name>A0A6V8LLD7_9ACTN</name>
<sequence length="173" mass="16321">MSGGTLVINADGDGFDSNGTATITGGTVVVNGPTSNGNGALDVNGTFTISGGVLLAAGSAGMAVAPDTDSAQGWLSATFTSTVASGTTLQVVDADGKVVATFVTSSDVQNLVHSSSAITKGEKYQIYSGGTASGDSTGGLAASGSLGSATSIATVTAGEAPAGGGGPGGGRRR</sequence>
<reference evidence="1 2" key="1">
    <citation type="submission" date="2020-03" db="EMBL/GenBank/DDBJ databases">
        <title>Whole genome shotgun sequence of Phytohabitans rumicis NBRC 108638.</title>
        <authorList>
            <person name="Komaki H."/>
            <person name="Tamura T."/>
        </authorList>
    </citation>
    <scope>NUCLEOTIDE SEQUENCE [LARGE SCALE GENOMIC DNA]</scope>
    <source>
        <strain evidence="1 2">NBRC 108638</strain>
    </source>
</reference>
<dbReference type="Proteomes" id="UP000482960">
    <property type="component" value="Unassembled WGS sequence"/>
</dbReference>
<keyword evidence="2" id="KW-1185">Reference proteome</keyword>
<protein>
    <submittedName>
        <fullName evidence="1">Uncharacterized protein</fullName>
    </submittedName>
</protein>
<accession>A0A6V8LLD7</accession>
<dbReference type="AlphaFoldDB" id="A0A6V8LLD7"/>
<dbReference type="EMBL" id="BLPG01000001">
    <property type="protein sequence ID" value="GFJ94887.1"/>
    <property type="molecule type" value="Genomic_DNA"/>
</dbReference>
<reference evidence="1 2" key="2">
    <citation type="submission" date="2020-03" db="EMBL/GenBank/DDBJ databases">
        <authorList>
            <person name="Ichikawa N."/>
            <person name="Kimura A."/>
            <person name="Kitahashi Y."/>
            <person name="Uohara A."/>
        </authorList>
    </citation>
    <scope>NUCLEOTIDE SEQUENCE [LARGE SCALE GENOMIC DNA]</scope>
    <source>
        <strain evidence="1 2">NBRC 108638</strain>
    </source>
</reference>
<organism evidence="1 2">
    <name type="scientific">Phytohabitans rumicis</name>
    <dbReference type="NCBI Taxonomy" id="1076125"/>
    <lineage>
        <taxon>Bacteria</taxon>
        <taxon>Bacillati</taxon>
        <taxon>Actinomycetota</taxon>
        <taxon>Actinomycetes</taxon>
        <taxon>Micromonosporales</taxon>
        <taxon>Micromonosporaceae</taxon>
    </lineage>
</organism>